<gene>
    <name evidence="2" type="ORF">J2S43_004097</name>
</gene>
<feature type="region of interest" description="Disordered" evidence="1">
    <location>
        <begin position="1"/>
        <end position="60"/>
    </location>
</feature>
<evidence type="ECO:0000313" key="3">
    <source>
        <dbReference type="Proteomes" id="UP001240984"/>
    </source>
</evidence>
<name>A0ABT9MW28_9ACTN</name>
<evidence type="ECO:0000256" key="1">
    <source>
        <dbReference type="SAM" id="MobiDB-lite"/>
    </source>
</evidence>
<organism evidence="2 3">
    <name type="scientific">Catenuloplanes nepalensis</name>
    <dbReference type="NCBI Taxonomy" id="587533"/>
    <lineage>
        <taxon>Bacteria</taxon>
        <taxon>Bacillati</taxon>
        <taxon>Actinomycetota</taxon>
        <taxon>Actinomycetes</taxon>
        <taxon>Micromonosporales</taxon>
        <taxon>Micromonosporaceae</taxon>
        <taxon>Catenuloplanes</taxon>
    </lineage>
</organism>
<evidence type="ECO:0000313" key="2">
    <source>
        <dbReference type="EMBL" id="MDP9795585.1"/>
    </source>
</evidence>
<accession>A0ABT9MW28</accession>
<sequence>MASSMAVRSPNRVISEPDGSAPATWPSPIRPTIRPPTLSDAPSSTALTATTGRMEACPIE</sequence>
<reference evidence="2 3" key="1">
    <citation type="submission" date="2023-07" db="EMBL/GenBank/DDBJ databases">
        <title>Sequencing the genomes of 1000 actinobacteria strains.</title>
        <authorList>
            <person name="Klenk H.-P."/>
        </authorList>
    </citation>
    <scope>NUCLEOTIDE SEQUENCE [LARGE SCALE GENOMIC DNA]</scope>
    <source>
        <strain evidence="2 3">DSM 44710</strain>
    </source>
</reference>
<comment type="caution">
    <text evidence="2">The sequence shown here is derived from an EMBL/GenBank/DDBJ whole genome shotgun (WGS) entry which is preliminary data.</text>
</comment>
<feature type="compositionally biased region" description="Polar residues" evidence="1">
    <location>
        <begin position="40"/>
        <end position="51"/>
    </location>
</feature>
<protein>
    <submittedName>
        <fullName evidence="2">Uncharacterized protein</fullName>
    </submittedName>
</protein>
<proteinExistence type="predicted"/>
<feature type="compositionally biased region" description="Low complexity" evidence="1">
    <location>
        <begin position="26"/>
        <end position="39"/>
    </location>
</feature>
<keyword evidence="3" id="KW-1185">Reference proteome</keyword>
<dbReference type="RefSeq" id="WP_306831531.1">
    <property type="nucleotide sequence ID" value="NZ_JAUSRA010000001.1"/>
</dbReference>
<dbReference type="Proteomes" id="UP001240984">
    <property type="component" value="Unassembled WGS sequence"/>
</dbReference>
<dbReference type="EMBL" id="JAUSRA010000001">
    <property type="protein sequence ID" value="MDP9795585.1"/>
    <property type="molecule type" value="Genomic_DNA"/>
</dbReference>